<evidence type="ECO:0000256" key="1">
    <source>
        <dbReference type="SAM" id="Phobius"/>
    </source>
</evidence>
<protein>
    <recommendedName>
        <fullName evidence="2">DUF4220 domain-containing protein</fullName>
    </recommendedName>
</protein>
<proteinExistence type="predicted"/>
<comment type="caution">
    <text evidence="3">The sequence shown here is derived from an EMBL/GenBank/DDBJ whole genome shotgun (WGS) entry which is preliminary data.</text>
</comment>
<name>A0A835P5H7_VANPL</name>
<reference evidence="3 4" key="1">
    <citation type="journal article" date="2020" name="Nat. Food">
        <title>A phased Vanilla planifolia genome enables genetic improvement of flavour and production.</title>
        <authorList>
            <person name="Hasing T."/>
            <person name="Tang H."/>
            <person name="Brym M."/>
            <person name="Khazi F."/>
            <person name="Huang T."/>
            <person name="Chambers A.H."/>
        </authorList>
    </citation>
    <scope>NUCLEOTIDE SEQUENCE [LARGE SCALE GENOMIC DNA]</scope>
    <source>
        <tissue evidence="3">Leaf</tissue>
    </source>
</reference>
<sequence length="82" mass="9305">MEDNELWARHLLALAYELIIAVYVLFRSLPSNLLAGSHRFVFFVSIVKCQSGLEALSPAMVFPSSCGHFKHEKSIIPHFFEP</sequence>
<feature type="transmembrane region" description="Helical" evidence="1">
    <location>
        <begin position="6"/>
        <end position="26"/>
    </location>
</feature>
<evidence type="ECO:0000313" key="4">
    <source>
        <dbReference type="Proteomes" id="UP000636800"/>
    </source>
</evidence>
<keyword evidence="4" id="KW-1185">Reference proteome</keyword>
<keyword evidence="1" id="KW-1133">Transmembrane helix</keyword>
<organism evidence="3 4">
    <name type="scientific">Vanilla planifolia</name>
    <name type="common">Vanilla</name>
    <dbReference type="NCBI Taxonomy" id="51239"/>
    <lineage>
        <taxon>Eukaryota</taxon>
        <taxon>Viridiplantae</taxon>
        <taxon>Streptophyta</taxon>
        <taxon>Embryophyta</taxon>
        <taxon>Tracheophyta</taxon>
        <taxon>Spermatophyta</taxon>
        <taxon>Magnoliopsida</taxon>
        <taxon>Liliopsida</taxon>
        <taxon>Asparagales</taxon>
        <taxon>Orchidaceae</taxon>
        <taxon>Vanilloideae</taxon>
        <taxon>Vanilleae</taxon>
        <taxon>Vanilla</taxon>
    </lineage>
</organism>
<dbReference type="Proteomes" id="UP000636800">
    <property type="component" value="Unassembled WGS sequence"/>
</dbReference>
<accession>A0A835P5H7</accession>
<dbReference type="OrthoDB" id="14911at2759"/>
<dbReference type="EMBL" id="JADCNL010000507">
    <property type="protein sequence ID" value="KAG0447111.1"/>
    <property type="molecule type" value="Genomic_DNA"/>
</dbReference>
<feature type="domain" description="DUF4220" evidence="2">
    <location>
        <begin position="1"/>
        <end position="52"/>
    </location>
</feature>
<dbReference type="InterPro" id="IPR025315">
    <property type="entry name" value="DUF4220"/>
</dbReference>
<dbReference type="AlphaFoldDB" id="A0A835P5H7"/>
<dbReference type="Pfam" id="PF13968">
    <property type="entry name" value="DUF4220"/>
    <property type="match status" value="1"/>
</dbReference>
<keyword evidence="1" id="KW-0812">Transmembrane</keyword>
<keyword evidence="1" id="KW-0472">Membrane</keyword>
<evidence type="ECO:0000259" key="2">
    <source>
        <dbReference type="Pfam" id="PF13968"/>
    </source>
</evidence>
<gene>
    <name evidence="3" type="ORF">HPP92_028510</name>
</gene>
<evidence type="ECO:0000313" key="3">
    <source>
        <dbReference type="EMBL" id="KAG0447111.1"/>
    </source>
</evidence>